<proteinExistence type="predicted"/>
<name>A0A174KKQ1_9BACE</name>
<dbReference type="EMBL" id="CZAI01000003">
    <property type="protein sequence ID" value="CUP10767.1"/>
    <property type="molecule type" value="Genomic_DNA"/>
</dbReference>
<reference evidence="1 2" key="1">
    <citation type="submission" date="2015-09" db="EMBL/GenBank/DDBJ databases">
        <authorList>
            <consortium name="Pathogen Informatics"/>
        </authorList>
    </citation>
    <scope>NUCLEOTIDE SEQUENCE [LARGE SCALE GENOMIC DNA]</scope>
    <source>
        <strain evidence="1 2">2789STDY5834880</strain>
    </source>
</reference>
<organism evidence="1 2">
    <name type="scientific">Bacteroides caccae</name>
    <dbReference type="NCBI Taxonomy" id="47678"/>
    <lineage>
        <taxon>Bacteria</taxon>
        <taxon>Pseudomonadati</taxon>
        <taxon>Bacteroidota</taxon>
        <taxon>Bacteroidia</taxon>
        <taxon>Bacteroidales</taxon>
        <taxon>Bacteroidaceae</taxon>
        <taxon>Bacteroides</taxon>
    </lineage>
</organism>
<dbReference type="Pfam" id="PF14055">
    <property type="entry name" value="NVEALA"/>
    <property type="match status" value="1"/>
</dbReference>
<accession>A0A174KKQ1</accession>
<dbReference type="InterPro" id="IPR025905">
    <property type="entry name" value="NVEALA"/>
</dbReference>
<dbReference type="RefSeq" id="WP_055170938.1">
    <property type="nucleotide sequence ID" value="NZ_CAXSUM010000005.1"/>
</dbReference>
<sequence>MKKKLFGIMLVLAVILFAGYTAYNSHGDIKLSDVTLANLEALADENDDNSEAGGASHSCYKKWRKAPEDDGFALWGWICQECELYWLLEAKYTSTCNK</sequence>
<evidence type="ECO:0000313" key="1">
    <source>
        <dbReference type="EMBL" id="CUP10767.1"/>
    </source>
</evidence>
<dbReference type="Proteomes" id="UP000095657">
    <property type="component" value="Unassembled WGS sequence"/>
</dbReference>
<evidence type="ECO:0000313" key="2">
    <source>
        <dbReference type="Proteomes" id="UP000095657"/>
    </source>
</evidence>
<protein>
    <submittedName>
        <fullName evidence="1">Uncharacterized protein</fullName>
    </submittedName>
</protein>
<gene>
    <name evidence="1" type="ORF">ERS852494_01503</name>
</gene>
<dbReference type="STRING" id="47678.ERS852494_01503"/>
<dbReference type="AlphaFoldDB" id="A0A174KKQ1"/>